<comment type="caution">
    <text evidence="1">The sequence shown here is derived from an EMBL/GenBank/DDBJ whole genome shotgun (WGS) entry which is preliminary data.</text>
</comment>
<evidence type="ECO:0000313" key="2">
    <source>
        <dbReference type="Proteomes" id="UP000828048"/>
    </source>
</evidence>
<gene>
    <name evidence="1" type="ORF">Vadar_012229</name>
</gene>
<organism evidence="1 2">
    <name type="scientific">Vaccinium darrowii</name>
    <dbReference type="NCBI Taxonomy" id="229202"/>
    <lineage>
        <taxon>Eukaryota</taxon>
        <taxon>Viridiplantae</taxon>
        <taxon>Streptophyta</taxon>
        <taxon>Embryophyta</taxon>
        <taxon>Tracheophyta</taxon>
        <taxon>Spermatophyta</taxon>
        <taxon>Magnoliopsida</taxon>
        <taxon>eudicotyledons</taxon>
        <taxon>Gunneridae</taxon>
        <taxon>Pentapetalae</taxon>
        <taxon>asterids</taxon>
        <taxon>Ericales</taxon>
        <taxon>Ericaceae</taxon>
        <taxon>Vaccinioideae</taxon>
        <taxon>Vaccinieae</taxon>
        <taxon>Vaccinium</taxon>
    </lineage>
</organism>
<evidence type="ECO:0000313" key="1">
    <source>
        <dbReference type="EMBL" id="KAH7843058.1"/>
    </source>
</evidence>
<keyword evidence="2" id="KW-1185">Reference proteome</keyword>
<dbReference type="EMBL" id="CM037151">
    <property type="protein sequence ID" value="KAH7843058.1"/>
    <property type="molecule type" value="Genomic_DNA"/>
</dbReference>
<accession>A0ACB7XQ80</accession>
<name>A0ACB7XQ80_9ERIC</name>
<protein>
    <submittedName>
        <fullName evidence="1">Uncharacterized protein</fullName>
    </submittedName>
</protein>
<sequence>MGTVDPKCAAHCSFELADVSSHEDGTSVNLKLLSYSKIKFLPQRRARGFIAYWKYEEEGGMAGLGGDADAHPYICFTINLV</sequence>
<reference evidence="1 2" key="1">
    <citation type="journal article" date="2021" name="Hortic Res">
        <title>High-quality reference genome and annotation aids understanding of berry development for evergreen blueberry (Vaccinium darrowii).</title>
        <authorList>
            <person name="Yu J."/>
            <person name="Hulse-Kemp A.M."/>
            <person name="Babiker E."/>
            <person name="Staton M."/>
        </authorList>
    </citation>
    <scope>NUCLEOTIDE SEQUENCE [LARGE SCALE GENOMIC DNA]</scope>
    <source>
        <strain evidence="2">cv. NJ 8807/NJ 8810</strain>
        <tissue evidence="1">Young leaf</tissue>
    </source>
</reference>
<proteinExistence type="predicted"/>
<dbReference type="Proteomes" id="UP000828048">
    <property type="component" value="Chromosome 1"/>
</dbReference>